<dbReference type="UniPathway" id="UPA00148"/>
<dbReference type="InterPro" id="IPR014776">
    <property type="entry name" value="4pyrrole_Mease_sub2"/>
</dbReference>
<dbReference type="EC" id="2.1.1.130" evidence="9"/>
<keyword evidence="10" id="KW-1185">Reference proteome</keyword>
<evidence type="ECO:0000256" key="3">
    <source>
        <dbReference type="ARBA" id="ARBA00022573"/>
    </source>
</evidence>
<evidence type="ECO:0000256" key="6">
    <source>
        <dbReference type="ARBA" id="ARBA00022691"/>
    </source>
</evidence>
<evidence type="ECO:0000256" key="5">
    <source>
        <dbReference type="ARBA" id="ARBA00022679"/>
    </source>
</evidence>
<sequence length="240" mass="26624">MTTTAVKTGTLYGIGVGPGDPELITVKAFRLMKECPVIAYPKKRMGGKSYALEIVELYINTAEKNMLGLVFPMTKDQDTLDREWSRTVSQCWDHLKEGRDIAFVTEGDPNLYSTFIHMARLVQELHPEVPVVSVPGISSVLGAAARLGLPLADGDEQVAIVPARNDRQAMKKALEDHDAVVFIKVAKVLDLIIDLLEEMELVGKASVVMKVTSSDELIWRNVRELKGQELEYLTLMAVKK</sequence>
<dbReference type="PIRSF" id="PIRSF036427">
    <property type="entry name" value="Precrrn-2_mtase"/>
    <property type="match status" value="1"/>
</dbReference>
<comment type="caution">
    <text evidence="9">The sequence shown here is derived from an EMBL/GenBank/DDBJ whole genome shotgun (WGS) entry which is preliminary data.</text>
</comment>
<proteinExistence type="inferred from homology"/>
<name>A0A3N9PAL7_9BACL</name>
<dbReference type="GO" id="GO:0030788">
    <property type="term" value="F:precorrin-2 C20-methyltransferase activity"/>
    <property type="evidence" value="ECO:0007669"/>
    <property type="project" value="UniProtKB-EC"/>
</dbReference>
<evidence type="ECO:0000259" key="8">
    <source>
        <dbReference type="Pfam" id="PF00590"/>
    </source>
</evidence>
<evidence type="ECO:0000256" key="2">
    <source>
        <dbReference type="ARBA" id="ARBA00005879"/>
    </source>
</evidence>
<dbReference type="InterPro" id="IPR012382">
    <property type="entry name" value="CobI/CbiL"/>
</dbReference>
<keyword evidence="6" id="KW-0949">S-adenosyl-L-methionine</keyword>
<dbReference type="PANTHER" id="PTHR43467">
    <property type="entry name" value="COBALT-PRECORRIN-2 C(20)-METHYLTRANSFERASE"/>
    <property type="match status" value="1"/>
</dbReference>
<keyword evidence="3" id="KW-0169">Cobalamin biosynthesis</keyword>
<dbReference type="EMBL" id="RQPI01000002">
    <property type="protein sequence ID" value="RQW12550.1"/>
    <property type="molecule type" value="Genomic_DNA"/>
</dbReference>
<dbReference type="Gene3D" id="3.30.950.10">
    <property type="entry name" value="Methyltransferase, Cobalt-precorrin-4 Transmethylase, Domain 2"/>
    <property type="match status" value="1"/>
</dbReference>
<comment type="pathway">
    <text evidence="1">Cofactor biosynthesis; adenosylcobalamin biosynthesis.</text>
</comment>
<keyword evidence="4 9" id="KW-0489">Methyltransferase</keyword>
<dbReference type="Proteomes" id="UP000282529">
    <property type="component" value="Unassembled WGS sequence"/>
</dbReference>
<dbReference type="OrthoDB" id="9804789at2"/>
<reference evidence="9 10" key="1">
    <citation type="submission" date="2018-11" db="EMBL/GenBank/DDBJ databases">
        <title>Genome sequence of strain 7197.</title>
        <authorList>
            <person name="Gao J."/>
            <person name="Sun J."/>
        </authorList>
    </citation>
    <scope>NUCLEOTIDE SEQUENCE [LARGE SCALE GENOMIC DNA]</scope>
    <source>
        <strain evidence="9 10">7197</strain>
    </source>
</reference>
<dbReference type="PANTHER" id="PTHR43467:SF2">
    <property type="entry name" value="COBALT-PRECORRIN-2 C(20)-METHYLTRANSFERASE"/>
    <property type="match status" value="1"/>
</dbReference>
<dbReference type="InterPro" id="IPR006364">
    <property type="entry name" value="CobI/CbiL/CobIJ_dom"/>
</dbReference>
<dbReference type="InterPro" id="IPR014777">
    <property type="entry name" value="4pyrrole_Mease_sub1"/>
</dbReference>
<dbReference type="RefSeq" id="WP_124694586.1">
    <property type="nucleotide sequence ID" value="NZ_JBHUFE010000008.1"/>
</dbReference>
<dbReference type="NCBIfam" id="TIGR01467">
    <property type="entry name" value="cobI_cbiL"/>
    <property type="match status" value="1"/>
</dbReference>
<evidence type="ECO:0000256" key="7">
    <source>
        <dbReference type="PIRNR" id="PIRNR036427"/>
    </source>
</evidence>
<dbReference type="SUPFAM" id="SSF53790">
    <property type="entry name" value="Tetrapyrrole methylase"/>
    <property type="match status" value="1"/>
</dbReference>
<accession>A0A3N9PAL7</accession>
<dbReference type="AlphaFoldDB" id="A0A3N9PAL7"/>
<dbReference type="Gene3D" id="3.40.1010.10">
    <property type="entry name" value="Cobalt-precorrin-4 Transmethylase, Domain 1"/>
    <property type="match status" value="1"/>
</dbReference>
<dbReference type="InterPro" id="IPR035996">
    <property type="entry name" value="4pyrrol_Methylase_sf"/>
</dbReference>
<gene>
    <name evidence="9" type="primary">cobI</name>
    <name evidence="9" type="ORF">EH198_05700</name>
</gene>
<dbReference type="InterPro" id="IPR000878">
    <property type="entry name" value="4pyrrol_Mease"/>
</dbReference>
<dbReference type="Pfam" id="PF00590">
    <property type="entry name" value="TP_methylase"/>
    <property type="match status" value="1"/>
</dbReference>
<dbReference type="GO" id="GO:0032259">
    <property type="term" value="P:methylation"/>
    <property type="evidence" value="ECO:0007669"/>
    <property type="project" value="UniProtKB-KW"/>
</dbReference>
<protein>
    <submittedName>
        <fullName evidence="9">Precorrin-2 C(20)-methyltransferase</fullName>
        <ecNumber evidence="9">2.1.1.130</ecNumber>
    </submittedName>
</protein>
<keyword evidence="5 9" id="KW-0808">Transferase</keyword>
<organism evidence="9 10">
    <name type="scientific">Paenibacillus rhizophilus</name>
    <dbReference type="NCBI Taxonomy" id="1850366"/>
    <lineage>
        <taxon>Bacteria</taxon>
        <taxon>Bacillati</taxon>
        <taxon>Bacillota</taxon>
        <taxon>Bacilli</taxon>
        <taxon>Bacillales</taxon>
        <taxon>Paenibacillaceae</taxon>
        <taxon>Paenibacillus</taxon>
    </lineage>
</organism>
<evidence type="ECO:0000313" key="10">
    <source>
        <dbReference type="Proteomes" id="UP000282529"/>
    </source>
</evidence>
<dbReference type="CDD" id="cd11645">
    <property type="entry name" value="Precorrin_2_C20_MT"/>
    <property type="match status" value="1"/>
</dbReference>
<dbReference type="GO" id="GO:0009236">
    <property type="term" value="P:cobalamin biosynthetic process"/>
    <property type="evidence" value="ECO:0007669"/>
    <property type="project" value="UniProtKB-UniRule"/>
</dbReference>
<evidence type="ECO:0000256" key="4">
    <source>
        <dbReference type="ARBA" id="ARBA00022603"/>
    </source>
</evidence>
<feature type="domain" description="Tetrapyrrole methylase" evidence="8">
    <location>
        <begin position="10"/>
        <end position="221"/>
    </location>
</feature>
<comment type="similarity">
    <text evidence="2 7">Belongs to the precorrin methyltransferase family.</text>
</comment>
<evidence type="ECO:0000313" key="9">
    <source>
        <dbReference type="EMBL" id="RQW12550.1"/>
    </source>
</evidence>
<evidence type="ECO:0000256" key="1">
    <source>
        <dbReference type="ARBA" id="ARBA00004953"/>
    </source>
</evidence>